<evidence type="ECO:0000256" key="11">
    <source>
        <dbReference type="ARBA" id="ARBA00023146"/>
    </source>
</evidence>
<dbReference type="HAMAP" id="MF_00041">
    <property type="entry name" value="Cys_tRNA_synth"/>
    <property type="match status" value="1"/>
</dbReference>
<dbReference type="PANTHER" id="PTHR10890:SF3">
    <property type="entry name" value="CYSTEINE--TRNA LIGASE, CYTOPLASMIC"/>
    <property type="match status" value="1"/>
</dbReference>
<dbReference type="PANTHER" id="PTHR10890">
    <property type="entry name" value="CYSTEINYL-TRNA SYNTHETASE"/>
    <property type="match status" value="1"/>
</dbReference>
<feature type="binding site" evidence="13">
    <location>
        <position position="236"/>
    </location>
    <ligand>
        <name>Zn(2+)</name>
        <dbReference type="ChEBI" id="CHEBI:29105"/>
    </ligand>
</feature>
<keyword evidence="9 13" id="KW-0067">ATP-binding</keyword>
<comment type="subcellular location">
    <subcellularLocation>
        <location evidence="1 13">Cytoplasm</location>
    </subcellularLocation>
</comment>
<dbReference type="Gene3D" id="1.20.120.1910">
    <property type="entry name" value="Cysteine-tRNA ligase, C-terminal anti-codon recognition domain"/>
    <property type="match status" value="1"/>
</dbReference>
<reference evidence="15 16" key="1">
    <citation type="journal article" date="2016" name="Nat. Commun.">
        <title>Thousands of microbial genomes shed light on interconnected biogeochemical processes in an aquifer system.</title>
        <authorList>
            <person name="Anantharaman K."/>
            <person name="Brown C.T."/>
            <person name="Hug L.A."/>
            <person name="Sharon I."/>
            <person name="Castelle C.J."/>
            <person name="Probst A.J."/>
            <person name="Thomas B.C."/>
            <person name="Singh A."/>
            <person name="Wilkins M.J."/>
            <person name="Karaoz U."/>
            <person name="Brodie E.L."/>
            <person name="Williams K.H."/>
            <person name="Hubbard S.S."/>
            <person name="Banfield J.F."/>
        </authorList>
    </citation>
    <scope>NUCLEOTIDE SEQUENCE [LARGE SCALE GENOMIC DNA]</scope>
</reference>
<evidence type="ECO:0000256" key="10">
    <source>
        <dbReference type="ARBA" id="ARBA00022917"/>
    </source>
</evidence>
<evidence type="ECO:0000256" key="2">
    <source>
        <dbReference type="ARBA" id="ARBA00005594"/>
    </source>
</evidence>
<dbReference type="InterPro" id="IPR014729">
    <property type="entry name" value="Rossmann-like_a/b/a_fold"/>
</dbReference>
<dbReference type="AlphaFoldDB" id="A0A1G2CQW4"/>
<evidence type="ECO:0000256" key="6">
    <source>
        <dbReference type="ARBA" id="ARBA00022723"/>
    </source>
</evidence>
<keyword evidence="10 13" id="KW-0648">Protein biosynthesis</keyword>
<evidence type="ECO:0000313" key="16">
    <source>
        <dbReference type="Proteomes" id="UP000178841"/>
    </source>
</evidence>
<dbReference type="EMBL" id="MHLH01000015">
    <property type="protein sequence ID" value="OGZ03774.1"/>
    <property type="molecule type" value="Genomic_DNA"/>
</dbReference>
<evidence type="ECO:0000259" key="14">
    <source>
        <dbReference type="Pfam" id="PF01406"/>
    </source>
</evidence>
<sequence>MALRIYNTLSQKEELFTPQKDNLVSLYSCGPTVYGYVHIGNLRTQTFSDTLRRTLTYLGYGVTQVINITDVDDKTIKGSAMERLPLSEFTKKYETLFFRDTERMNILRPNITPRATEYISEMISLIERLIEKKLAYKADDGIYFDIAKSDEYGELAQLEKRTDTKSRITKDEYDKENANDFALWKFYREEDGDAVWPAPFGKGRPGWHIECSAMSMKNLGETIDIHTGGMDLIFPHHTNEIAQSEGVTGKKFVRYWMHSGFINMENEKMAKSIGNIITLDKIIEKGFDPLSYRYLLLGIHYRKQTNFSWEALEGARNALEKLYARFLELGNASGAINKQFKKKFTASLQNDLNTPIALSIIWEVLDSNLTKEDKKTTLLDFDKVLGLGLEKLTAIKIPMEVLELAGKRERARSSKNWALADEIRQEMEGLDYTVSDTDIGPQIRPKK</sequence>
<keyword evidence="8 13" id="KW-0862">Zinc</keyword>
<dbReference type="STRING" id="1798657.A2648_02360"/>
<evidence type="ECO:0000256" key="4">
    <source>
        <dbReference type="ARBA" id="ARBA00022490"/>
    </source>
</evidence>
<dbReference type="GO" id="GO:0005829">
    <property type="term" value="C:cytosol"/>
    <property type="evidence" value="ECO:0007669"/>
    <property type="project" value="TreeGrafter"/>
</dbReference>
<comment type="subunit">
    <text evidence="3 13">Monomer.</text>
</comment>
<proteinExistence type="inferred from homology"/>
<feature type="binding site" evidence="13">
    <location>
        <position position="29"/>
    </location>
    <ligand>
        <name>Zn(2+)</name>
        <dbReference type="ChEBI" id="CHEBI:29105"/>
    </ligand>
</feature>
<dbReference type="InterPro" id="IPR015803">
    <property type="entry name" value="Cys-tRNA-ligase"/>
</dbReference>
<comment type="caution">
    <text evidence="15">The sequence shown here is derived from an EMBL/GenBank/DDBJ whole genome shotgun (WGS) entry which is preliminary data.</text>
</comment>
<dbReference type="NCBIfam" id="TIGR00435">
    <property type="entry name" value="cysS"/>
    <property type="match status" value="1"/>
</dbReference>
<keyword evidence="5 13" id="KW-0436">Ligase</keyword>
<name>A0A1G2CQW4_9BACT</name>
<protein>
    <recommendedName>
        <fullName evidence="13">Cysteine--tRNA ligase</fullName>
        <ecNumber evidence="13">6.1.1.16</ecNumber>
    </recommendedName>
    <alternativeName>
        <fullName evidence="13">Cysteinyl-tRNA synthetase</fullName>
        <shortName evidence="13">CysRS</shortName>
    </alternativeName>
</protein>
<dbReference type="EC" id="6.1.1.16" evidence="13"/>
<dbReference type="InterPro" id="IPR032678">
    <property type="entry name" value="tRNA-synt_1_cat_dom"/>
</dbReference>
<dbReference type="InterPro" id="IPR024909">
    <property type="entry name" value="Cys-tRNA/MSH_ligase"/>
</dbReference>
<accession>A0A1G2CQW4</accession>
<dbReference type="InterPro" id="IPR009080">
    <property type="entry name" value="tRNAsynth_Ia_anticodon-bd"/>
</dbReference>
<dbReference type="GO" id="GO:0006423">
    <property type="term" value="P:cysteinyl-tRNA aminoacylation"/>
    <property type="evidence" value="ECO:0007669"/>
    <property type="project" value="UniProtKB-UniRule"/>
</dbReference>
<feature type="short sequence motif" description="'HIGH' region" evidence="13">
    <location>
        <begin position="31"/>
        <end position="41"/>
    </location>
</feature>
<evidence type="ECO:0000256" key="8">
    <source>
        <dbReference type="ARBA" id="ARBA00022833"/>
    </source>
</evidence>
<dbReference type="GO" id="GO:0004817">
    <property type="term" value="F:cysteine-tRNA ligase activity"/>
    <property type="evidence" value="ECO:0007669"/>
    <property type="project" value="UniProtKB-UniRule"/>
</dbReference>
<gene>
    <name evidence="13" type="primary">cysS</name>
    <name evidence="15" type="ORF">A2648_02360</name>
</gene>
<dbReference type="FunFam" id="3.40.50.620:FF:000130">
    <property type="entry name" value="Cysteine--tRNA ligase"/>
    <property type="match status" value="1"/>
</dbReference>
<evidence type="ECO:0000256" key="1">
    <source>
        <dbReference type="ARBA" id="ARBA00004496"/>
    </source>
</evidence>
<comment type="similarity">
    <text evidence="2 13">Belongs to the class-I aminoacyl-tRNA synthetase family.</text>
</comment>
<evidence type="ECO:0000256" key="9">
    <source>
        <dbReference type="ARBA" id="ARBA00022840"/>
    </source>
</evidence>
<evidence type="ECO:0000256" key="13">
    <source>
        <dbReference type="HAMAP-Rule" id="MF_00041"/>
    </source>
</evidence>
<feature type="domain" description="tRNA synthetases class I catalytic" evidence="14">
    <location>
        <begin position="16"/>
        <end position="316"/>
    </location>
</feature>
<dbReference type="SUPFAM" id="SSF47323">
    <property type="entry name" value="Anticodon-binding domain of a subclass of class I aminoacyl-tRNA synthetases"/>
    <property type="match status" value="1"/>
</dbReference>
<keyword evidence="6 13" id="KW-0479">Metal-binding</keyword>
<comment type="cofactor">
    <cofactor evidence="13">
        <name>Zn(2+)</name>
        <dbReference type="ChEBI" id="CHEBI:29105"/>
    </cofactor>
    <text evidence="13">Binds 1 zinc ion per subunit.</text>
</comment>
<comment type="catalytic activity">
    <reaction evidence="12 13">
        <text>tRNA(Cys) + L-cysteine + ATP = L-cysteinyl-tRNA(Cys) + AMP + diphosphate</text>
        <dbReference type="Rhea" id="RHEA:17773"/>
        <dbReference type="Rhea" id="RHEA-COMP:9661"/>
        <dbReference type="Rhea" id="RHEA-COMP:9679"/>
        <dbReference type="ChEBI" id="CHEBI:30616"/>
        <dbReference type="ChEBI" id="CHEBI:33019"/>
        <dbReference type="ChEBI" id="CHEBI:35235"/>
        <dbReference type="ChEBI" id="CHEBI:78442"/>
        <dbReference type="ChEBI" id="CHEBI:78517"/>
        <dbReference type="ChEBI" id="CHEBI:456215"/>
        <dbReference type="EC" id="6.1.1.16"/>
    </reaction>
</comment>
<evidence type="ECO:0000256" key="7">
    <source>
        <dbReference type="ARBA" id="ARBA00022741"/>
    </source>
</evidence>
<keyword evidence="4 13" id="KW-0963">Cytoplasm</keyword>
<dbReference type="Pfam" id="PF01406">
    <property type="entry name" value="tRNA-synt_1e"/>
    <property type="match status" value="1"/>
</dbReference>
<dbReference type="SUPFAM" id="SSF52374">
    <property type="entry name" value="Nucleotidylyl transferase"/>
    <property type="match status" value="1"/>
</dbReference>
<organism evidence="15 16">
    <name type="scientific">Candidatus Lloydbacteria bacterium RIFCSPHIGHO2_01_FULL_41_20</name>
    <dbReference type="NCBI Taxonomy" id="1798657"/>
    <lineage>
        <taxon>Bacteria</taxon>
        <taxon>Candidatus Lloydiibacteriota</taxon>
    </lineage>
</organism>
<evidence type="ECO:0000256" key="5">
    <source>
        <dbReference type="ARBA" id="ARBA00022598"/>
    </source>
</evidence>
<feature type="short sequence motif" description="'KMSKS' region" evidence="13">
    <location>
        <begin position="268"/>
        <end position="272"/>
    </location>
</feature>
<dbReference type="Proteomes" id="UP000178841">
    <property type="component" value="Unassembled WGS sequence"/>
</dbReference>
<evidence type="ECO:0000256" key="12">
    <source>
        <dbReference type="ARBA" id="ARBA00047398"/>
    </source>
</evidence>
<dbReference type="PRINTS" id="PR00983">
    <property type="entry name" value="TRNASYNTHCYS"/>
</dbReference>
<feature type="binding site" evidence="13">
    <location>
        <position position="271"/>
    </location>
    <ligand>
        <name>ATP</name>
        <dbReference type="ChEBI" id="CHEBI:30616"/>
    </ligand>
</feature>
<feature type="binding site" evidence="13">
    <location>
        <position position="211"/>
    </location>
    <ligand>
        <name>Zn(2+)</name>
        <dbReference type="ChEBI" id="CHEBI:29105"/>
    </ligand>
</feature>
<evidence type="ECO:0000313" key="15">
    <source>
        <dbReference type="EMBL" id="OGZ03774.1"/>
    </source>
</evidence>
<dbReference type="CDD" id="cd00672">
    <property type="entry name" value="CysRS_core"/>
    <property type="match status" value="1"/>
</dbReference>
<dbReference type="Gene3D" id="3.40.50.620">
    <property type="entry name" value="HUPs"/>
    <property type="match status" value="1"/>
</dbReference>
<dbReference type="GO" id="GO:0008270">
    <property type="term" value="F:zinc ion binding"/>
    <property type="evidence" value="ECO:0007669"/>
    <property type="project" value="UniProtKB-UniRule"/>
</dbReference>
<evidence type="ECO:0000256" key="3">
    <source>
        <dbReference type="ARBA" id="ARBA00011245"/>
    </source>
</evidence>
<keyword evidence="11 13" id="KW-0030">Aminoacyl-tRNA synthetase</keyword>
<keyword evidence="7 13" id="KW-0547">Nucleotide-binding</keyword>
<feature type="binding site" evidence="13">
    <location>
        <position position="240"/>
    </location>
    <ligand>
        <name>Zn(2+)</name>
        <dbReference type="ChEBI" id="CHEBI:29105"/>
    </ligand>
</feature>
<dbReference type="GO" id="GO:0005524">
    <property type="term" value="F:ATP binding"/>
    <property type="evidence" value="ECO:0007669"/>
    <property type="project" value="UniProtKB-UniRule"/>
</dbReference>